<proteinExistence type="predicted"/>
<dbReference type="Pfam" id="PF00578">
    <property type="entry name" value="AhpC-TSA"/>
    <property type="match status" value="1"/>
</dbReference>
<gene>
    <name evidence="6" type="ORF">SAMN04488524_1212</name>
</gene>
<dbReference type="InterPro" id="IPR000866">
    <property type="entry name" value="AhpC/TSA"/>
</dbReference>
<evidence type="ECO:0000259" key="5">
    <source>
        <dbReference type="PROSITE" id="PS51352"/>
    </source>
</evidence>
<comment type="subcellular location">
    <subcellularLocation>
        <location evidence="1">Cell envelope</location>
    </subcellularLocation>
</comment>
<keyword evidence="7" id="KW-1185">Reference proteome</keyword>
<dbReference type="SUPFAM" id="SSF52833">
    <property type="entry name" value="Thioredoxin-like"/>
    <property type="match status" value="1"/>
</dbReference>
<dbReference type="GO" id="GO:0017004">
    <property type="term" value="P:cytochrome complex assembly"/>
    <property type="evidence" value="ECO:0007669"/>
    <property type="project" value="UniProtKB-KW"/>
</dbReference>
<evidence type="ECO:0000256" key="4">
    <source>
        <dbReference type="ARBA" id="ARBA00023284"/>
    </source>
</evidence>
<keyword evidence="2" id="KW-0201">Cytochrome c-type biogenesis</keyword>
<dbReference type="InterPro" id="IPR036249">
    <property type="entry name" value="Thioredoxin-like_sf"/>
</dbReference>
<dbReference type="PANTHER" id="PTHR42852:SF6">
    <property type="entry name" value="THIOL:DISULFIDE INTERCHANGE PROTEIN DSBE"/>
    <property type="match status" value="1"/>
</dbReference>
<evidence type="ECO:0000256" key="2">
    <source>
        <dbReference type="ARBA" id="ARBA00022748"/>
    </source>
</evidence>
<dbReference type="Gene3D" id="3.40.30.10">
    <property type="entry name" value="Glutaredoxin"/>
    <property type="match status" value="1"/>
</dbReference>
<reference evidence="7" key="1">
    <citation type="submission" date="2017-04" db="EMBL/GenBank/DDBJ databases">
        <authorList>
            <person name="Varghese N."/>
            <person name="Submissions S."/>
        </authorList>
    </citation>
    <scope>NUCLEOTIDE SEQUENCE [LARGE SCALE GENOMIC DNA]</scope>
    <source>
        <strain evidence="7">DSM 12126</strain>
    </source>
</reference>
<dbReference type="PROSITE" id="PS51257">
    <property type="entry name" value="PROKAR_LIPOPROTEIN"/>
    <property type="match status" value="1"/>
</dbReference>
<evidence type="ECO:0000313" key="6">
    <source>
        <dbReference type="EMBL" id="SMC55273.1"/>
    </source>
</evidence>
<evidence type="ECO:0000313" key="7">
    <source>
        <dbReference type="Proteomes" id="UP000192756"/>
    </source>
</evidence>
<dbReference type="Proteomes" id="UP000192756">
    <property type="component" value="Unassembled WGS sequence"/>
</dbReference>
<dbReference type="OrthoDB" id="1069091at2"/>
<sequence length="391" mass="44478">MKTSTKINFLMGLMLIIAGSCNQKNAKDYVITGSIRGINEGMIKLVSYMDSNRTSKVIDSVLFKNGTFELKGKVQGPELMTLLITPGNWAVRLFVENGKITVDGDTTGAEHYDYTAYGMDKGANLTKFKVSGSRTQDEYQKFENDPQQLKFKSVFAELNKAKAADYEAQRAQADSISKLYKAWQWNYINDFVAKNPTSVAGVYMFSNYYQFEPGMTVSEIESMLAKFESTAKASVYYAGLARQLEMRKRVAPGSLAPDFTLLKRDSTSFTLSSLKGKYVMIDFWASWCKPCREAIPHWKQVYQKYKDKGLEMVSVSNDSRWKDWFKALDQERMPWIQVCDEFPVKNMPARVGTLYQTPSLPCYVLLDKEGKILVHTITEKDIDNKLATVFK</sequence>
<evidence type="ECO:0000256" key="1">
    <source>
        <dbReference type="ARBA" id="ARBA00004196"/>
    </source>
</evidence>
<dbReference type="PANTHER" id="PTHR42852">
    <property type="entry name" value="THIOL:DISULFIDE INTERCHANGE PROTEIN DSBE"/>
    <property type="match status" value="1"/>
</dbReference>
<dbReference type="PROSITE" id="PS51352">
    <property type="entry name" value="THIOREDOXIN_2"/>
    <property type="match status" value="1"/>
</dbReference>
<dbReference type="InterPro" id="IPR013766">
    <property type="entry name" value="Thioredoxin_domain"/>
</dbReference>
<organism evidence="6 7">
    <name type="scientific">Pedobacter africanus</name>
    <dbReference type="NCBI Taxonomy" id="151894"/>
    <lineage>
        <taxon>Bacteria</taxon>
        <taxon>Pseudomonadati</taxon>
        <taxon>Bacteroidota</taxon>
        <taxon>Sphingobacteriia</taxon>
        <taxon>Sphingobacteriales</taxon>
        <taxon>Sphingobacteriaceae</taxon>
        <taxon>Pedobacter</taxon>
    </lineage>
</organism>
<dbReference type="GO" id="GO:0016209">
    <property type="term" value="F:antioxidant activity"/>
    <property type="evidence" value="ECO:0007669"/>
    <property type="project" value="InterPro"/>
</dbReference>
<feature type="domain" description="Thioredoxin" evidence="5">
    <location>
        <begin position="250"/>
        <end position="391"/>
    </location>
</feature>
<dbReference type="AlphaFoldDB" id="A0A1W2A3X7"/>
<evidence type="ECO:0000256" key="3">
    <source>
        <dbReference type="ARBA" id="ARBA00023157"/>
    </source>
</evidence>
<dbReference type="STRING" id="151894.SAMN04488524_1212"/>
<name>A0A1W2A3X7_9SPHI</name>
<keyword evidence="3" id="KW-1015">Disulfide bond</keyword>
<accession>A0A1W2A3X7</accession>
<keyword evidence="4" id="KW-0676">Redox-active center</keyword>
<dbReference type="GO" id="GO:0016491">
    <property type="term" value="F:oxidoreductase activity"/>
    <property type="evidence" value="ECO:0007669"/>
    <property type="project" value="InterPro"/>
</dbReference>
<dbReference type="RefSeq" id="WP_084237473.1">
    <property type="nucleotide sequence ID" value="NZ_FWXT01000001.1"/>
</dbReference>
<keyword evidence="6" id="KW-0413">Isomerase</keyword>
<dbReference type="InterPro" id="IPR050553">
    <property type="entry name" value="Thioredoxin_ResA/DsbE_sf"/>
</dbReference>
<dbReference type="InterPro" id="IPR025380">
    <property type="entry name" value="DUF4369"/>
</dbReference>
<dbReference type="Pfam" id="PF14289">
    <property type="entry name" value="DUF4369"/>
    <property type="match status" value="1"/>
</dbReference>
<dbReference type="GO" id="GO:0030313">
    <property type="term" value="C:cell envelope"/>
    <property type="evidence" value="ECO:0007669"/>
    <property type="project" value="UniProtKB-SubCell"/>
</dbReference>
<protein>
    <submittedName>
        <fullName evidence="6">Thiol-disulfide isomerase or thioredoxin</fullName>
    </submittedName>
</protein>
<dbReference type="GO" id="GO:0016853">
    <property type="term" value="F:isomerase activity"/>
    <property type="evidence" value="ECO:0007669"/>
    <property type="project" value="UniProtKB-KW"/>
</dbReference>
<dbReference type="CDD" id="cd02966">
    <property type="entry name" value="TlpA_like_family"/>
    <property type="match status" value="1"/>
</dbReference>
<dbReference type="EMBL" id="FWXT01000001">
    <property type="protein sequence ID" value="SMC55273.1"/>
    <property type="molecule type" value="Genomic_DNA"/>
</dbReference>